<sequence>MPHGDLSDLTAFSLWGISLATFVYPPLWYMELGPVSATLKAQSEESAILLKVLAGLLFLVATALSIVRWNPVNGVPVGLTCLSLSAYIAFSQFTANNGEFALDLLYIVAAIMGVAGIHLLTNTNPLMIKPKPKKK</sequence>
<keyword evidence="1" id="KW-1133">Transmembrane helix</keyword>
<reference evidence="2 3" key="1">
    <citation type="journal article" date="2023" name="Commun. Biol.">
        <title>Genome analysis of Parmales, the sister group of diatoms, reveals the evolutionary specialization of diatoms from phago-mixotrophs to photoautotrophs.</title>
        <authorList>
            <person name="Ban H."/>
            <person name="Sato S."/>
            <person name="Yoshikawa S."/>
            <person name="Yamada K."/>
            <person name="Nakamura Y."/>
            <person name="Ichinomiya M."/>
            <person name="Sato N."/>
            <person name="Blanc-Mathieu R."/>
            <person name="Endo H."/>
            <person name="Kuwata A."/>
            <person name="Ogata H."/>
        </authorList>
    </citation>
    <scope>NUCLEOTIDE SEQUENCE [LARGE SCALE GENOMIC DNA]</scope>
</reference>
<comment type="caution">
    <text evidence="2">The sequence shown here is derived from an EMBL/GenBank/DDBJ whole genome shotgun (WGS) entry which is preliminary data.</text>
</comment>
<evidence type="ECO:0000313" key="2">
    <source>
        <dbReference type="EMBL" id="GMI33440.1"/>
    </source>
</evidence>
<feature type="transmembrane region" description="Helical" evidence="1">
    <location>
        <begin position="9"/>
        <end position="28"/>
    </location>
</feature>
<keyword evidence="1" id="KW-0812">Transmembrane</keyword>
<dbReference type="EMBL" id="BRYB01000586">
    <property type="protein sequence ID" value="GMI33440.1"/>
    <property type="molecule type" value="Genomic_DNA"/>
</dbReference>
<keyword evidence="1" id="KW-0472">Membrane</keyword>
<protein>
    <submittedName>
        <fullName evidence="2">Uncharacterized protein</fullName>
    </submittedName>
</protein>
<name>A0ABQ6MVP4_9STRA</name>
<proteinExistence type="predicted"/>
<keyword evidence="3" id="KW-1185">Reference proteome</keyword>
<accession>A0ABQ6MVP4</accession>
<gene>
    <name evidence="2" type="ORF">TeGR_g5349</name>
</gene>
<feature type="transmembrane region" description="Helical" evidence="1">
    <location>
        <begin position="74"/>
        <end position="94"/>
    </location>
</feature>
<organism evidence="2 3">
    <name type="scientific">Tetraparma gracilis</name>
    <dbReference type="NCBI Taxonomy" id="2962635"/>
    <lineage>
        <taxon>Eukaryota</taxon>
        <taxon>Sar</taxon>
        <taxon>Stramenopiles</taxon>
        <taxon>Ochrophyta</taxon>
        <taxon>Bolidophyceae</taxon>
        <taxon>Parmales</taxon>
        <taxon>Triparmaceae</taxon>
        <taxon>Tetraparma</taxon>
    </lineage>
</organism>
<evidence type="ECO:0000313" key="3">
    <source>
        <dbReference type="Proteomes" id="UP001165060"/>
    </source>
</evidence>
<evidence type="ECO:0000256" key="1">
    <source>
        <dbReference type="SAM" id="Phobius"/>
    </source>
</evidence>
<feature type="transmembrane region" description="Helical" evidence="1">
    <location>
        <begin position="100"/>
        <end position="121"/>
    </location>
</feature>
<feature type="transmembrane region" description="Helical" evidence="1">
    <location>
        <begin position="48"/>
        <end position="67"/>
    </location>
</feature>
<dbReference type="Proteomes" id="UP001165060">
    <property type="component" value="Unassembled WGS sequence"/>
</dbReference>